<organism evidence="3 4">
    <name type="scientific">Protopolystoma xenopodis</name>
    <dbReference type="NCBI Taxonomy" id="117903"/>
    <lineage>
        <taxon>Eukaryota</taxon>
        <taxon>Metazoa</taxon>
        <taxon>Spiralia</taxon>
        <taxon>Lophotrochozoa</taxon>
        <taxon>Platyhelminthes</taxon>
        <taxon>Monogenea</taxon>
        <taxon>Polyopisthocotylea</taxon>
        <taxon>Polystomatidea</taxon>
        <taxon>Polystomatidae</taxon>
        <taxon>Protopolystoma</taxon>
    </lineage>
</organism>
<reference evidence="3" key="1">
    <citation type="submission" date="2018-11" db="EMBL/GenBank/DDBJ databases">
        <authorList>
            <consortium name="Pathogen Informatics"/>
        </authorList>
    </citation>
    <scope>NUCLEOTIDE SEQUENCE</scope>
</reference>
<keyword evidence="1" id="KW-0175">Coiled coil</keyword>
<sequence length="137" mass="15891">MPLLGHFCTTYIVSLFLCSLPSSFAHGQLNAVEGQRNYSKFQVTRLGMLSEQRFRLLNEEMAKLREYLAATEKQLNDLKRTLDKETYTPKSQSFAWTVEFYKFMPPVQFGSGENCLLARVIREREPSKVWALLVEKC</sequence>
<protein>
    <submittedName>
        <fullName evidence="3">Uncharacterized protein</fullName>
    </submittedName>
</protein>
<evidence type="ECO:0000313" key="4">
    <source>
        <dbReference type="Proteomes" id="UP000784294"/>
    </source>
</evidence>
<dbReference type="Proteomes" id="UP000784294">
    <property type="component" value="Unassembled WGS sequence"/>
</dbReference>
<feature type="coiled-coil region" evidence="1">
    <location>
        <begin position="54"/>
        <end position="88"/>
    </location>
</feature>
<keyword evidence="2" id="KW-0732">Signal</keyword>
<comment type="caution">
    <text evidence="3">The sequence shown here is derived from an EMBL/GenBank/DDBJ whole genome shotgun (WGS) entry which is preliminary data.</text>
</comment>
<accession>A0A3S5ANA0</accession>
<gene>
    <name evidence="3" type="ORF">PXEA_LOCUS14284</name>
</gene>
<keyword evidence="4" id="KW-1185">Reference proteome</keyword>
<evidence type="ECO:0000256" key="1">
    <source>
        <dbReference type="SAM" id="Coils"/>
    </source>
</evidence>
<dbReference type="OrthoDB" id="76966at2759"/>
<evidence type="ECO:0000313" key="3">
    <source>
        <dbReference type="EMBL" id="VEL20844.1"/>
    </source>
</evidence>
<evidence type="ECO:0000256" key="2">
    <source>
        <dbReference type="SAM" id="SignalP"/>
    </source>
</evidence>
<proteinExistence type="predicted"/>
<feature type="chain" id="PRO_5018792091" evidence="2">
    <location>
        <begin position="26"/>
        <end position="137"/>
    </location>
</feature>
<dbReference type="AlphaFoldDB" id="A0A3S5ANA0"/>
<feature type="signal peptide" evidence="2">
    <location>
        <begin position="1"/>
        <end position="25"/>
    </location>
</feature>
<dbReference type="EMBL" id="CAAALY010048245">
    <property type="protein sequence ID" value="VEL20844.1"/>
    <property type="molecule type" value="Genomic_DNA"/>
</dbReference>
<name>A0A3S5ANA0_9PLAT</name>